<protein>
    <submittedName>
        <fullName evidence="2">Uncharacterized protein</fullName>
    </submittedName>
</protein>
<feature type="signal peptide" evidence="1">
    <location>
        <begin position="1"/>
        <end position="24"/>
    </location>
</feature>
<accession>A0A239CUN9</accession>
<evidence type="ECO:0000256" key="1">
    <source>
        <dbReference type="SAM" id="SignalP"/>
    </source>
</evidence>
<dbReference type="EMBL" id="FZOU01000001">
    <property type="protein sequence ID" value="SNS23361.1"/>
    <property type="molecule type" value="Genomic_DNA"/>
</dbReference>
<feature type="chain" id="PRO_5013235207" evidence="1">
    <location>
        <begin position="25"/>
        <end position="232"/>
    </location>
</feature>
<sequence>MQTTTYAPALLLTILLAPPLHPQAAKPPKTHAVTLGPIRRVPYTPPETTPDAKDEDTTTLKVRPLFVDGRQKEWTTGETHDVTDRSFTIRRALRLNDGLPTEKEPHWVWQPGPWLLIDRATGRVTALHLPDFDAAVSNVVWFRDYAAYCGIATTVKGGLFAIVAQLGARKAVAQRQLGPWPQPAHPTPVCQPATWQRLPMRATIQPTGGEAVTFDVIGAASLVEEGDGPDTP</sequence>
<dbReference type="Proteomes" id="UP000198356">
    <property type="component" value="Unassembled WGS sequence"/>
</dbReference>
<evidence type="ECO:0000313" key="3">
    <source>
        <dbReference type="Proteomes" id="UP000198356"/>
    </source>
</evidence>
<dbReference type="AlphaFoldDB" id="A0A239CUN9"/>
<gene>
    <name evidence="2" type="ORF">SAMN05421770_10199</name>
</gene>
<proteinExistence type="predicted"/>
<organism evidence="2 3">
    <name type="scientific">Granulicella rosea</name>
    <dbReference type="NCBI Taxonomy" id="474952"/>
    <lineage>
        <taxon>Bacteria</taxon>
        <taxon>Pseudomonadati</taxon>
        <taxon>Acidobacteriota</taxon>
        <taxon>Terriglobia</taxon>
        <taxon>Terriglobales</taxon>
        <taxon>Acidobacteriaceae</taxon>
        <taxon>Granulicella</taxon>
    </lineage>
</organism>
<reference evidence="2 3" key="1">
    <citation type="submission" date="2017-06" db="EMBL/GenBank/DDBJ databases">
        <authorList>
            <person name="Kim H.J."/>
            <person name="Triplett B.A."/>
        </authorList>
    </citation>
    <scope>NUCLEOTIDE SEQUENCE [LARGE SCALE GENOMIC DNA]</scope>
    <source>
        <strain evidence="2 3">DSM 18704</strain>
    </source>
</reference>
<keyword evidence="1" id="KW-0732">Signal</keyword>
<name>A0A239CUN9_9BACT</name>
<dbReference type="RefSeq" id="WP_245817731.1">
    <property type="nucleotide sequence ID" value="NZ_FZOU01000001.1"/>
</dbReference>
<evidence type="ECO:0000313" key="2">
    <source>
        <dbReference type="EMBL" id="SNS23361.1"/>
    </source>
</evidence>
<keyword evidence="3" id="KW-1185">Reference proteome</keyword>